<dbReference type="RefSeq" id="WP_167682231.1">
    <property type="nucleotide sequence ID" value="NZ_QHLQ01000002.1"/>
</dbReference>
<feature type="chain" id="PRO_5046993606" evidence="2">
    <location>
        <begin position="24"/>
        <end position="431"/>
    </location>
</feature>
<comment type="caution">
    <text evidence="4">The sequence shown here is derived from an EMBL/GenBank/DDBJ whole genome shotgun (WGS) entry which is preliminary data.</text>
</comment>
<keyword evidence="2" id="KW-0732">Signal</keyword>
<feature type="compositionally biased region" description="Low complexity" evidence="1">
    <location>
        <begin position="103"/>
        <end position="129"/>
    </location>
</feature>
<dbReference type="EMBL" id="QHLQ01000002">
    <property type="protein sequence ID" value="NIZ59980.1"/>
    <property type="molecule type" value="Genomic_DNA"/>
</dbReference>
<name>A0ABX0W2W6_9RHOB</name>
<gene>
    <name evidence="4" type="ORF">DL239_03200</name>
</gene>
<evidence type="ECO:0000256" key="1">
    <source>
        <dbReference type="SAM" id="MobiDB-lite"/>
    </source>
</evidence>
<feature type="domain" description="SPOR" evidence="3">
    <location>
        <begin position="353"/>
        <end position="431"/>
    </location>
</feature>
<dbReference type="PROSITE" id="PS51724">
    <property type="entry name" value="SPOR"/>
    <property type="match status" value="1"/>
</dbReference>
<feature type="compositionally biased region" description="Polar residues" evidence="1">
    <location>
        <begin position="76"/>
        <end position="91"/>
    </location>
</feature>
<dbReference type="Proteomes" id="UP001429564">
    <property type="component" value="Unassembled WGS sequence"/>
</dbReference>
<sequence length="431" mass="45173">MIITRVIALTIAAGSFVLPAAQAQSQAGAGVPAEFPPSSYRGKQYVDSKGCVFIRAGIDGNVNWVPRVSRSRKQLCGQQPTSVAGATSRPSQGGPAPVMITLTPDQQPSSPAPAQARPATAVATTSAPTTPAPTKPQRSAATPRVSTTPAPVPVRVVKPAPKPVAAAPTARAPVPVPSECANISAISQQYTNPGARCGPQSASPVTYGNGSGISPQSSLRLTPNTRVVPTHVYQARRHSQDLTAPSGYRPVWQDDRLNLHRAERRLKPAIISGSVQVPPGYVLANRDDDRLNTMRATRTAEGDAQSDLIWTRTVPRKLVALPLDRPVVSLPASTARSQAEAPDNLVLHLSTRSAPVPPRYVRAATFSDPAAARAAAQGLAKSGLSVRLGTVNRKGQEYKVVLAGPYNNQAAAEAALRNVRSAGYSGARLSK</sequence>
<feature type="signal peptide" evidence="2">
    <location>
        <begin position="1"/>
        <end position="23"/>
    </location>
</feature>
<dbReference type="Pfam" id="PF05036">
    <property type="entry name" value="SPOR"/>
    <property type="match status" value="1"/>
</dbReference>
<evidence type="ECO:0000313" key="4">
    <source>
        <dbReference type="EMBL" id="NIZ59980.1"/>
    </source>
</evidence>
<accession>A0ABX0W2W6</accession>
<evidence type="ECO:0000259" key="3">
    <source>
        <dbReference type="PROSITE" id="PS51724"/>
    </source>
</evidence>
<protein>
    <submittedName>
        <fullName evidence="4">Sporulation protein</fullName>
    </submittedName>
</protein>
<keyword evidence="5" id="KW-1185">Reference proteome</keyword>
<proteinExistence type="predicted"/>
<feature type="compositionally biased region" description="Low complexity" evidence="1">
    <location>
        <begin position="135"/>
        <end position="154"/>
    </location>
</feature>
<dbReference type="InterPro" id="IPR036680">
    <property type="entry name" value="SPOR-like_sf"/>
</dbReference>
<evidence type="ECO:0000313" key="5">
    <source>
        <dbReference type="Proteomes" id="UP001429564"/>
    </source>
</evidence>
<dbReference type="InterPro" id="IPR007730">
    <property type="entry name" value="SPOR-like_dom"/>
</dbReference>
<dbReference type="Gene3D" id="3.30.70.1070">
    <property type="entry name" value="Sporulation related repeat"/>
    <property type="match status" value="1"/>
</dbReference>
<organism evidence="4 5">
    <name type="scientific">Parasedimentitalea denitrificans</name>
    <dbReference type="NCBI Taxonomy" id="2211118"/>
    <lineage>
        <taxon>Bacteria</taxon>
        <taxon>Pseudomonadati</taxon>
        <taxon>Pseudomonadota</taxon>
        <taxon>Alphaproteobacteria</taxon>
        <taxon>Rhodobacterales</taxon>
        <taxon>Paracoccaceae</taxon>
        <taxon>Parasedimentitalea</taxon>
    </lineage>
</organism>
<feature type="region of interest" description="Disordered" evidence="1">
    <location>
        <begin position="73"/>
        <end position="154"/>
    </location>
</feature>
<dbReference type="SUPFAM" id="SSF110997">
    <property type="entry name" value="Sporulation related repeat"/>
    <property type="match status" value="1"/>
</dbReference>
<evidence type="ECO:0000256" key="2">
    <source>
        <dbReference type="SAM" id="SignalP"/>
    </source>
</evidence>
<reference evidence="4 5" key="1">
    <citation type="submission" date="2018-05" db="EMBL/GenBank/DDBJ databases">
        <authorList>
            <person name="Zhang Y.-J."/>
        </authorList>
    </citation>
    <scope>NUCLEOTIDE SEQUENCE [LARGE SCALE GENOMIC DNA]</scope>
    <source>
        <strain evidence="4 5">CY04</strain>
    </source>
</reference>